<dbReference type="SMART" id="SM00382">
    <property type="entry name" value="AAA"/>
    <property type="match status" value="1"/>
</dbReference>
<protein>
    <submittedName>
        <fullName evidence="6">AAA domain-containing protein</fullName>
    </submittedName>
</protein>
<organism evidence="6 7">
    <name type="scientific">Nitrospira defluvii</name>
    <dbReference type="NCBI Taxonomy" id="330214"/>
    <lineage>
        <taxon>Bacteria</taxon>
        <taxon>Pseudomonadati</taxon>
        <taxon>Nitrospirota</taxon>
        <taxon>Nitrospiria</taxon>
        <taxon>Nitrospirales</taxon>
        <taxon>Nitrospiraceae</taxon>
        <taxon>Nitrospira</taxon>
    </lineage>
</organism>
<keyword evidence="2 4" id="KW-0547">Nucleotide-binding</keyword>
<dbReference type="SUPFAM" id="SSF52540">
    <property type="entry name" value="P-loop containing nucleoside triphosphate hydrolases"/>
    <property type="match status" value="1"/>
</dbReference>
<proteinExistence type="inferred from homology"/>
<evidence type="ECO:0000259" key="5">
    <source>
        <dbReference type="SMART" id="SM00382"/>
    </source>
</evidence>
<gene>
    <name evidence="6" type="ORF">NSPZN2_30280</name>
</gene>
<accession>A0ABN7LMJ0</accession>
<evidence type="ECO:0000256" key="1">
    <source>
        <dbReference type="ARBA" id="ARBA00006914"/>
    </source>
</evidence>
<reference evidence="6 7" key="1">
    <citation type="submission" date="2021-02" db="EMBL/GenBank/DDBJ databases">
        <authorList>
            <person name="Han P."/>
        </authorList>
    </citation>
    <scope>NUCLEOTIDE SEQUENCE [LARGE SCALE GENOMIC DNA]</scope>
    <source>
        <strain evidence="6">Candidatus Nitrospira sp. ZN2</strain>
    </source>
</reference>
<dbReference type="Gene3D" id="3.40.50.300">
    <property type="entry name" value="P-loop containing nucleotide triphosphate hydrolases"/>
    <property type="match status" value="1"/>
</dbReference>
<dbReference type="Proteomes" id="UP000675880">
    <property type="component" value="Unassembled WGS sequence"/>
</dbReference>
<dbReference type="InterPro" id="IPR050221">
    <property type="entry name" value="26S_Proteasome_ATPase"/>
</dbReference>
<dbReference type="Pfam" id="PF00004">
    <property type="entry name" value="AAA"/>
    <property type="match status" value="1"/>
</dbReference>
<dbReference type="InterPro" id="IPR003959">
    <property type="entry name" value="ATPase_AAA_core"/>
</dbReference>
<evidence type="ECO:0000313" key="7">
    <source>
        <dbReference type="Proteomes" id="UP000675880"/>
    </source>
</evidence>
<dbReference type="InterPro" id="IPR003960">
    <property type="entry name" value="ATPase_AAA_CS"/>
</dbReference>
<evidence type="ECO:0000256" key="4">
    <source>
        <dbReference type="RuleBase" id="RU003651"/>
    </source>
</evidence>
<dbReference type="EMBL" id="CAJNBJ010000016">
    <property type="protein sequence ID" value="CAE6753308.1"/>
    <property type="molecule type" value="Genomic_DNA"/>
</dbReference>
<dbReference type="InterPro" id="IPR003593">
    <property type="entry name" value="AAA+_ATPase"/>
</dbReference>
<evidence type="ECO:0000256" key="2">
    <source>
        <dbReference type="ARBA" id="ARBA00022741"/>
    </source>
</evidence>
<sequence length="421" mass="47307">MRETLLENEQAQAFLLAHPYQKGWKVYRYTEAIAAQLFLCFLPDYLRDHCPQAISRRELIRHLSDDELFDAPFVAHATPAGNPWDVKLDLNGSGWRGLLEFEWADFPIHILASSLSARYSWTDVFTVATQSNRALRSLHQSLAHYARNVRMKGRPGRITVINGDDVDVRSAPWDDLLLPPGMVEDIRTSVEGFFRSEQTYQQLGLPHRRGFLFTGPPGCGKTATIRALTTHTSATFVTVDGRYDVEDYHVERALNLANQQSPAVVILEDLDKLISSNRISLAHLLNLLDGLREFKGVLVIATSNEPQKLDPALLHRPSRFDRIWRFPLPRYEQRLELLVKVARGQFSMAAVQEVARQSEGFSMAYVQEIVVNALLRSVDRGGQTDDDALTTSLATMEAQRKSAAKSDDVAARESVGFACSG</sequence>
<evidence type="ECO:0000256" key="3">
    <source>
        <dbReference type="ARBA" id="ARBA00022840"/>
    </source>
</evidence>
<evidence type="ECO:0000313" key="6">
    <source>
        <dbReference type="EMBL" id="CAE6753308.1"/>
    </source>
</evidence>
<dbReference type="PROSITE" id="PS00674">
    <property type="entry name" value="AAA"/>
    <property type="match status" value="1"/>
</dbReference>
<dbReference type="RefSeq" id="WP_213042463.1">
    <property type="nucleotide sequence ID" value="NZ_CAJNBJ010000016.1"/>
</dbReference>
<dbReference type="InterPro" id="IPR027417">
    <property type="entry name" value="P-loop_NTPase"/>
</dbReference>
<comment type="similarity">
    <text evidence="1 4">Belongs to the AAA ATPase family.</text>
</comment>
<dbReference type="PANTHER" id="PTHR23073">
    <property type="entry name" value="26S PROTEASOME REGULATORY SUBUNIT"/>
    <property type="match status" value="1"/>
</dbReference>
<name>A0ABN7LMJ0_9BACT</name>
<dbReference type="CDD" id="cd19481">
    <property type="entry name" value="RecA-like_protease"/>
    <property type="match status" value="1"/>
</dbReference>
<comment type="caution">
    <text evidence="6">The sequence shown here is derived from an EMBL/GenBank/DDBJ whole genome shotgun (WGS) entry which is preliminary data.</text>
</comment>
<feature type="domain" description="AAA+ ATPase" evidence="5">
    <location>
        <begin position="207"/>
        <end position="330"/>
    </location>
</feature>
<keyword evidence="3 4" id="KW-0067">ATP-binding</keyword>
<keyword evidence="7" id="KW-1185">Reference proteome</keyword>